<gene>
    <name evidence="4" type="ORF">HNR40_002838</name>
</gene>
<name>A0A7W8EE81_9ACTN</name>
<feature type="region of interest" description="Disordered" evidence="1">
    <location>
        <begin position="328"/>
        <end position="381"/>
    </location>
</feature>
<dbReference type="Gene3D" id="2.60.120.260">
    <property type="entry name" value="Galactose-binding domain-like"/>
    <property type="match status" value="1"/>
</dbReference>
<keyword evidence="2" id="KW-0732">Signal</keyword>
<dbReference type="AlphaFoldDB" id="A0A7W8EE81"/>
<feature type="signal peptide" evidence="2">
    <location>
        <begin position="1"/>
        <end position="23"/>
    </location>
</feature>
<dbReference type="RefSeq" id="WP_184961116.1">
    <property type="nucleotide sequence ID" value="NZ_JACHIN010000003.1"/>
</dbReference>
<feature type="domain" description="Glucose/Sorbosone dehydrogenase" evidence="3">
    <location>
        <begin position="40"/>
        <end position="328"/>
    </location>
</feature>
<dbReference type="Pfam" id="PF07995">
    <property type="entry name" value="GSDH"/>
    <property type="match status" value="1"/>
</dbReference>
<evidence type="ECO:0000256" key="1">
    <source>
        <dbReference type="SAM" id="MobiDB-lite"/>
    </source>
</evidence>
<evidence type="ECO:0000259" key="3">
    <source>
        <dbReference type="Pfam" id="PF07995"/>
    </source>
</evidence>
<evidence type="ECO:0000313" key="4">
    <source>
        <dbReference type="EMBL" id="MBB5077365.1"/>
    </source>
</evidence>
<dbReference type="PANTHER" id="PTHR19328">
    <property type="entry name" value="HEDGEHOG-INTERACTING PROTEIN"/>
    <property type="match status" value="1"/>
</dbReference>
<dbReference type="PANTHER" id="PTHR19328:SF13">
    <property type="entry name" value="HIPL1 PROTEIN"/>
    <property type="match status" value="1"/>
</dbReference>
<organism evidence="4 5">
    <name type="scientific">Nonomuraea endophytica</name>
    <dbReference type="NCBI Taxonomy" id="714136"/>
    <lineage>
        <taxon>Bacteria</taxon>
        <taxon>Bacillati</taxon>
        <taxon>Actinomycetota</taxon>
        <taxon>Actinomycetes</taxon>
        <taxon>Streptosporangiales</taxon>
        <taxon>Streptosporangiaceae</taxon>
        <taxon>Nonomuraea</taxon>
    </lineage>
</organism>
<accession>A0A7W8EE81</accession>
<reference evidence="4 5" key="1">
    <citation type="submission" date="2020-08" db="EMBL/GenBank/DDBJ databases">
        <title>Genomic Encyclopedia of Type Strains, Phase IV (KMG-IV): sequencing the most valuable type-strain genomes for metagenomic binning, comparative biology and taxonomic classification.</title>
        <authorList>
            <person name="Goeker M."/>
        </authorList>
    </citation>
    <scope>NUCLEOTIDE SEQUENCE [LARGE SCALE GENOMIC DNA]</scope>
    <source>
        <strain evidence="4 5">DSM 45385</strain>
    </source>
</reference>
<dbReference type="Proteomes" id="UP000568380">
    <property type="component" value="Unassembled WGS sequence"/>
</dbReference>
<sequence>MVLIRTLIATTLIATAFHAPAHAQPADIDFTRPEVVASNLQIPWGLAFLPDGSALVSERNSARIVQVRPGAAPVEVARVPGVSASGEGGLLGIAVSPTYAQDRYVYAYHTAASDNRIVRFTLAAPGTPTLIRGGIPKSGIHNGGRIHFGPDGMLYASTGDANQTSNSQNLQSLGGKILRMRPDGTVPPDNPYAGSPVYTLGHRNVQGFAWTAAGQMYATEFGQNTWDEVNQIVAGGNYGWPVVEGNGGAPRYRDPLVTWTTAEASPSGAAIIGDTLFAAALRGTRLWRVPLPGGAPDNVLRGTYGRLRHAAVAPDGHLWILTGNRDGRGTPAPQDDRVVRFPPGDTGGGETVYEDDFETDKGWTTPGPSDTATSGRWERGDPEPTTYSGATIQPGNAAGGANALVTGRTAGSQAGANDVDGGLTTIRSAQITLPAATRLTLTFSAYLSHLNNASSADYLRVRVGGTTVYERLGAASQVAGAWQQASADLTAFAGQTVQLEVQANDAATASLLEAGLDSVRITKS</sequence>
<evidence type="ECO:0000256" key="2">
    <source>
        <dbReference type="SAM" id="SignalP"/>
    </source>
</evidence>
<dbReference type="Gene3D" id="2.120.10.30">
    <property type="entry name" value="TolB, C-terminal domain"/>
    <property type="match status" value="1"/>
</dbReference>
<keyword evidence="5" id="KW-1185">Reference proteome</keyword>
<dbReference type="SUPFAM" id="SSF50952">
    <property type="entry name" value="Soluble quinoprotein glucose dehydrogenase"/>
    <property type="match status" value="1"/>
</dbReference>
<dbReference type="InterPro" id="IPR012938">
    <property type="entry name" value="Glc/Sorbosone_DH"/>
</dbReference>
<dbReference type="InterPro" id="IPR011042">
    <property type="entry name" value="6-blade_b-propeller_TolB-like"/>
</dbReference>
<evidence type="ECO:0000313" key="5">
    <source>
        <dbReference type="Proteomes" id="UP000568380"/>
    </source>
</evidence>
<protein>
    <submittedName>
        <fullName evidence="4">Glucose/arabinose dehydrogenase</fullName>
    </submittedName>
</protein>
<dbReference type="EMBL" id="JACHIN010000003">
    <property type="protein sequence ID" value="MBB5077365.1"/>
    <property type="molecule type" value="Genomic_DNA"/>
</dbReference>
<dbReference type="InterPro" id="IPR011041">
    <property type="entry name" value="Quinoprot_gluc/sorb_DH_b-prop"/>
</dbReference>
<proteinExistence type="predicted"/>
<feature type="chain" id="PRO_5031134940" evidence="2">
    <location>
        <begin position="24"/>
        <end position="524"/>
    </location>
</feature>
<comment type="caution">
    <text evidence="4">The sequence shown here is derived from an EMBL/GenBank/DDBJ whole genome shotgun (WGS) entry which is preliminary data.</text>
</comment>